<keyword evidence="2" id="KW-0732">Signal</keyword>
<dbReference type="AlphaFoldDB" id="A0A1B6J3V4"/>
<accession>A0A1B6J3V4</accession>
<protein>
    <submittedName>
        <fullName evidence="3">Uncharacterized protein</fullName>
    </submittedName>
</protein>
<evidence type="ECO:0000256" key="1">
    <source>
        <dbReference type="SAM" id="MobiDB-lite"/>
    </source>
</evidence>
<feature type="signal peptide" evidence="2">
    <location>
        <begin position="1"/>
        <end position="16"/>
    </location>
</feature>
<evidence type="ECO:0000256" key="2">
    <source>
        <dbReference type="SAM" id="SignalP"/>
    </source>
</evidence>
<feature type="compositionally biased region" description="Basic and acidic residues" evidence="1">
    <location>
        <begin position="66"/>
        <end position="75"/>
    </location>
</feature>
<feature type="compositionally biased region" description="Basic residues" evidence="1">
    <location>
        <begin position="103"/>
        <end position="113"/>
    </location>
</feature>
<proteinExistence type="predicted"/>
<sequence length="311" mass="36029">MLLICICIMCIQCGSGNSKLSNDTNNPTKVKSVTEIDLVVTTKHGQVRESSKTVHSSNDQYNVKHFNSDHEENLSTKKNLKRSQRVNKETSNSEEELSQFSLRSKKKKTKPKKHESEIIEDISLSESDSVGFESDDVRVNLREGEEFLDFSDLAKMKSFPIDNRTSQSSENYIHFPLKENPLLNWTCSLISLQKERNISTGFLDKRIANVIEHAEDYPEGGTQLIEDMKEFYCYLKHVNQLVASKERRGKTLMKNLVEEDPEFSQIEFDTEELADHFSWIEEEVDAFEKLMDGICYQWKCLVARYTQKKHH</sequence>
<organism evidence="3">
    <name type="scientific">Homalodisca liturata</name>
    <dbReference type="NCBI Taxonomy" id="320908"/>
    <lineage>
        <taxon>Eukaryota</taxon>
        <taxon>Metazoa</taxon>
        <taxon>Ecdysozoa</taxon>
        <taxon>Arthropoda</taxon>
        <taxon>Hexapoda</taxon>
        <taxon>Insecta</taxon>
        <taxon>Pterygota</taxon>
        <taxon>Neoptera</taxon>
        <taxon>Paraneoptera</taxon>
        <taxon>Hemiptera</taxon>
        <taxon>Auchenorrhyncha</taxon>
        <taxon>Membracoidea</taxon>
        <taxon>Cicadellidae</taxon>
        <taxon>Cicadellinae</taxon>
        <taxon>Proconiini</taxon>
        <taxon>Homalodisca</taxon>
    </lineage>
</organism>
<feature type="chain" id="PRO_5008585516" evidence="2">
    <location>
        <begin position="17"/>
        <end position="311"/>
    </location>
</feature>
<evidence type="ECO:0000313" key="3">
    <source>
        <dbReference type="EMBL" id="JAS93820.1"/>
    </source>
</evidence>
<gene>
    <name evidence="3" type="ORF">g.28597</name>
</gene>
<feature type="region of interest" description="Disordered" evidence="1">
    <location>
        <begin position="44"/>
        <end position="116"/>
    </location>
</feature>
<reference evidence="3" key="1">
    <citation type="submission" date="2015-11" db="EMBL/GenBank/DDBJ databases">
        <title>De novo transcriptome assembly of four potential Pierce s Disease insect vectors from Arizona vineyards.</title>
        <authorList>
            <person name="Tassone E.E."/>
        </authorList>
    </citation>
    <scope>NUCLEOTIDE SEQUENCE</scope>
</reference>
<name>A0A1B6J3V4_9HEMI</name>
<dbReference type="EMBL" id="GECU01013886">
    <property type="protein sequence ID" value="JAS93820.1"/>
    <property type="molecule type" value="Transcribed_RNA"/>
</dbReference>